<dbReference type="SMART" id="SM00267">
    <property type="entry name" value="GGDEF"/>
    <property type="match status" value="1"/>
</dbReference>
<dbReference type="GO" id="GO:1902201">
    <property type="term" value="P:negative regulation of bacterial-type flagellum-dependent cell motility"/>
    <property type="evidence" value="ECO:0007669"/>
    <property type="project" value="TreeGrafter"/>
</dbReference>
<feature type="domain" description="GGDEF" evidence="4">
    <location>
        <begin position="354"/>
        <end position="490"/>
    </location>
</feature>
<dbReference type="PROSITE" id="PS51257">
    <property type="entry name" value="PROKAR_LIPOPROTEIN"/>
    <property type="match status" value="1"/>
</dbReference>
<dbReference type="Pfam" id="PF22588">
    <property type="entry name" value="dCache_1_like"/>
    <property type="match status" value="1"/>
</dbReference>
<evidence type="ECO:0000313" key="7">
    <source>
        <dbReference type="Proteomes" id="UP001190002"/>
    </source>
</evidence>
<dbReference type="AlphaFoldDB" id="A0AAD2AI93"/>
<dbReference type="EMBL" id="CATVXE010000002">
    <property type="protein sequence ID" value="CAJ0680027.1"/>
    <property type="molecule type" value="Genomic_DNA"/>
</dbReference>
<dbReference type="SUPFAM" id="SSF55073">
    <property type="entry name" value="Nucleotide cyclase"/>
    <property type="match status" value="1"/>
</dbReference>
<dbReference type="Proteomes" id="UP001190002">
    <property type="component" value="Unassembled WGS sequence"/>
</dbReference>
<accession>A0AAD2AI93</accession>
<dbReference type="PANTHER" id="PTHR45138">
    <property type="entry name" value="REGULATORY COMPONENTS OF SENSORY TRANSDUCTION SYSTEM"/>
    <property type="match status" value="1"/>
</dbReference>
<comment type="catalytic activity">
    <reaction evidence="2">
        <text>2 GTP = 3',3'-c-di-GMP + 2 diphosphate</text>
        <dbReference type="Rhea" id="RHEA:24898"/>
        <dbReference type="ChEBI" id="CHEBI:33019"/>
        <dbReference type="ChEBI" id="CHEBI:37565"/>
        <dbReference type="ChEBI" id="CHEBI:58805"/>
        <dbReference type="EC" id="2.7.7.65"/>
    </reaction>
</comment>
<evidence type="ECO:0000256" key="3">
    <source>
        <dbReference type="SAM" id="Phobius"/>
    </source>
</evidence>
<dbReference type="GO" id="GO:0005886">
    <property type="term" value="C:plasma membrane"/>
    <property type="evidence" value="ECO:0007669"/>
    <property type="project" value="TreeGrafter"/>
</dbReference>
<evidence type="ECO:0000313" key="6">
    <source>
        <dbReference type="EMBL" id="CAJ0856491.1"/>
    </source>
</evidence>
<dbReference type="InterPro" id="IPR043128">
    <property type="entry name" value="Rev_trsase/Diguanyl_cyclase"/>
</dbReference>
<sequence>MPHRKRIPYSIIGIGIVIACALMGVCVLQLIQSRADALERARETSRNVGLLAERDIERNIELYDLSLQAAIHNLQLPNIMSVPPALRRAILFDHAMTADYLGAMLIFDEHGNIVLDSANDVSRQGNFADRRYFTIHRENPDAGLYISDPYVSRLRGGALSIALSRRISKRDGSFGGIAVVALNLDYFHKLFGGIDLGERGAISLIGSNGVMVMRQPYDPKIVGRNISKAATFQKFQTAREGTFSETASIDGVRRVYYFKHFTKLPFIIMVAEAEDEIYARWRSRALIIGGLVFAFGISFIVLTLMLAAQLRRRIRAEYELELLARTDGLTGLSNRRRFAELLESEWRRARRARSTLSLLFIDIDRFKSYNDTYGHQAGDDALAAVARCIADNIRRPGDTAARYGGEEFIVLLPDTPEAGARQIAEKIRTAIIGLLIEHVGSELGHVSVSIGLASWTPDQAGETQVLIKEADEALYYAKASGRNKTVSFQDIAAASTPSEPVGAT</sequence>
<dbReference type="Gene3D" id="3.30.70.270">
    <property type="match status" value="1"/>
</dbReference>
<evidence type="ECO:0000259" key="4">
    <source>
        <dbReference type="PROSITE" id="PS50887"/>
    </source>
</evidence>
<dbReference type="PROSITE" id="PS50887">
    <property type="entry name" value="GGDEF"/>
    <property type="match status" value="1"/>
</dbReference>
<protein>
    <recommendedName>
        <fullName evidence="1">diguanylate cyclase</fullName>
        <ecNumber evidence="1">2.7.7.65</ecNumber>
    </recommendedName>
</protein>
<keyword evidence="3" id="KW-1133">Transmembrane helix</keyword>
<proteinExistence type="predicted"/>
<comment type="caution">
    <text evidence="5">The sequence shown here is derived from an EMBL/GenBank/DDBJ whole genome shotgun (WGS) entry which is preliminary data.</text>
</comment>
<evidence type="ECO:0000313" key="5">
    <source>
        <dbReference type="EMBL" id="CAJ0680027.1"/>
    </source>
</evidence>
<name>A0AAD2AI93_9RALS</name>
<dbReference type="InterPro" id="IPR000160">
    <property type="entry name" value="GGDEF_dom"/>
</dbReference>
<evidence type="ECO:0000256" key="1">
    <source>
        <dbReference type="ARBA" id="ARBA00012528"/>
    </source>
</evidence>
<dbReference type="FunFam" id="3.30.70.270:FF:000001">
    <property type="entry name" value="Diguanylate cyclase domain protein"/>
    <property type="match status" value="1"/>
</dbReference>
<dbReference type="PANTHER" id="PTHR45138:SF9">
    <property type="entry name" value="DIGUANYLATE CYCLASE DGCM-RELATED"/>
    <property type="match status" value="1"/>
</dbReference>
<keyword evidence="3" id="KW-0472">Membrane</keyword>
<keyword evidence="3" id="KW-0812">Transmembrane</keyword>
<keyword evidence="8" id="KW-1185">Reference proteome</keyword>
<feature type="transmembrane region" description="Helical" evidence="3">
    <location>
        <begin position="7"/>
        <end position="31"/>
    </location>
</feature>
<dbReference type="EC" id="2.7.7.65" evidence="1"/>
<dbReference type="NCBIfam" id="TIGR00254">
    <property type="entry name" value="GGDEF"/>
    <property type="match status" value="1"/>
</dbReference>
<dbReference type="InterPro" id="IPR029787">
    <property type="entry name" value="Nucleotide_cyclase"/>
</dbReference>
<dbReference type="CDD" id="cd12914">
    <property type="entry name" value="PDC1_DGC_like"/>
    <property type="match status" value="1"/>
</dbReference>
<dbReference type="Gene3D" id="3.30.450.20">
    <property type="entry name" value="PAS domain"/>
    <property type="match status" value="2"/>
</dbReference>
<reference evidence="5 8" key="1">
    <citation type="submission" date="2023-07" db="EMBL/GenBank/DDBJ databases">
        <authorList>
            <person name="Peeters C."/>
        </authorList>
    </citation>
    <scope>NUCLEOTIDE SEQUENCE</scope>
    <source>
        <strain evidence="6 8">R-77569</strain>
        <strain evidence="5">R-77591</strain>
    </source>
</reference>
<dbReference type="GO" id="GO:0052621">
    <property type="term" value="F:diguanylate cyclase activity"/>
    <property type="evidence" value="ECO:0007669"/>
    <property type="project" value="UniProtKB-EC"/>
</dbReference>
<organism evidence="5 7">
    <name type="scientific">Ralstonia mannitolilytica</name>
    <dbReference type="NCBI Taxonomy" id="105219"/>
    <lineage>
        <taxon>Bacteria</taxon>
        <taxon>Pseudomonadati</taxon>
        <taxon>Pseudomonadota</taxon>
        <taxon>Betaproteobacteria</taxon>
        <taxon>Burkholderiales</taxon>
        <taxon>Burkholderiaceae</taxon>
        <taxon>Ralstonia</taxon>
    </lineage>
</organism>
<dbReference type="GO" id="GO:0043709">
    <property type="term" value="P:cell adhesion involved in single-species biofilm formation"/>
    <property type="evidence" value="ECO:0007669"/>
    <property type="project" value="TreeGrafter"/>
</dbReference>
<evidence type="ECO:0000256" key="2">
    <source>
        <dbReference type="ARBA" id="ARBA00034247"/>
    </source>
</evidence>
<dbReference type="Pfam" id="PF00990">
    <property type="entry name" value="GGDEF"/>
    <property type="match status" value="1"/>
</dbReference>
<gene>
    <name evidence="6" type="ORF">R77569_00982</name>
    <name evidence="5" type="ORF">R77591_00631</name>
</gene>
<dbReference type="CDD" id="cd01949">
    <property type="entry name" value="GGDEF"/>
    <property type="match status" value="1"/>
</dbReference>
<feature type="transmembrane region" description="Helical" evidence="3">
    <location>
        <begin position="285"/>
        <end position="308"/>
    </location>
</feature>
<dbReference type="Proteomes" id="UP001190452">
    <property type="component" value="Unassembled WGS sequence"/>
</dbReference>
<dbReference type="InterPro" id="IPR050469">
    <property type="entry name" value="Diguanylate_Cyclase"/>
</dbReference>
<dbReference type="EMBL" id="CAUDKV010000003">
    <property type="protein sequence ID" value="CAJ0856491.1"/>
    <property type="molecule type" value="Genomic_DNA"/>
</dbReference>
<dbReference type="InterPro" id="IPR054327">
    <property type="entry name" value="His-kinase-like_sensor"/>
</dbReference>
<evidence type="ECO:0000313" key="8">
    <source>
        <dbReference type="Proteomes" id="UP001190452"/>
    </source>
</evidence>
<dbReference type="CDD" id="cd12915">
    <property type="entry name" value="PDC2_DGC_like"/>
    <property type="match status" value="1"/>
</dbReference>
<dbReference type="RefSeq" id="WP_096744615.1">
    <property type="nucleotide sequence ID" value="NZ_CATVXE010000002.1"/>
</dbReference>